<keyword evidence="2" id="KW-1185">Reference proteome</keyword>
<comment type="caution">
    <text evidence="1">The sequence shown here is derived from an EMBL/GenBank/DDBJ whole genome shotgun (WGS) entry which is preliminary data.</text>
</comment>
<reference evidence="1" key="1">
    <citation type="submission" date="2022-11" db="EMBL/GenBank/DDBJ databases">
        <title>Chromosomal genome sequence assembly and mating type (MAT) locus characterization of the leprose asexual lichenized fungus Lepraria neglecta (Nyl.) Erichsen.</title>
        <authorList>
            <person name="Allen J.L."/>
            <person name="Pfeffer B."/>
        </authorList>
    </citation>
    <scope>NUCLEOTIDE SEQUENCE</scope>
    <source>
        <strain evidence="1">Allen 5258</strain>
    </source>
</reference>
<dbReference type="Proteomes" id="UP001276659">
    <property type="component" value="Unassembled WGS sequence"/>
</dbReference>
<protein>
    <submittedName>
        <fullName evidence="1">Uncharacterized protein</fullName>
    </submittedName>
</protein>
<accession>A0AAD9Z624</accession>
<proteinExistence type="predicted"/>
<gene>
    <name evidence="1" type="ORF">OEA41_002906</name>
</gene>
<sequence>MNSIPFSIPEIVKQGRDHLTAGKGDETQRNFVVLKRDGADSEYCVRMGSDFDAPLLRDELAMMNHLKAYNPSKKLAFPTGYMVIEDRWEGYLANGGPEGPIYGQNRQRTASNRLLESHRKQSSNGLQQPGPTMWEAMKSGALRLSRKDADDIAEVLEALRESLKLRNSLPDSNALTPLGPWKPQAHFFAIDGDGGPMLKDTMELQAFMTKRLGLAQCDPAAVNLTNKRYIPGDLSPHNFKRLPDGRIGVLDCGRSFFGPGWWDVSGLRIAGEDTKWTEPLLKSLSDRGMSTTTAHDASMDKFARWFTQFGAAVARELILMLWHRVEVDDVYNFSTASKRVYSLSREILREHCDLKRRLSTISNQGPKSGVFPNVLKEILVNPRAALYPSILRVDCFFLEWDDYRPAVLKDDLHLRLPDDELELFKQAVKNIGRLTESEVNGWIKSIDEGDEDPLIALLLLLLPNITTLHYQSFLPTQPCIDKALELMTEYEPPGSLTKLRNIHFKGIDDVDPYQEYSDFEVIRDFASIPSVRSISGQRLGTDANDLMFSRLFPPSSSNLTSLDLIDSDINPKSLSEFLFITNELQRFNYIPSRLNNLPETFDPFWIRTALQSNAMGTLKSLRLLPNGHARILMDILYPQSMVPLSGSQTVCLPQNVRAVVLRLK</sequence>
<evidence type="ECO:0000313" key="1">
    <source>
        <dbReference type="EMBL" id="KAK3170822.1"/>
    </source>
</evidence>
<organism evidence="1 2">
    <name type="scientific">Lepraria neglecta</name>
    <dbReference type="NCBI Taxonomy" id="209136"/>
    <lineage>
        <taxon>Eukaryota</taxon>
        <taxon>Fungi</taxon>
        <taxon>Dikarya</taxon>
        <taxon>Ascomycota</taxon>
        <taxon>Pezizomycotina</taxon>
        <taxon>Lecanoromycetes</taxon>
        <taxon>OSLEUM clade</taxon>
        <taxon>Lecanoromycetidae</taxon>
        <taxon>Lecanorales</taxon>
        <taxon>Lecanorineae</taxon>
        <taxon>Stereocaulaceae</taxon>
        <taxon>Lepraria</taxon>
    </lineage>
</organism>
<dbReference type="AlphaFoldDB" id="A0AAD9Z624"/>
<dbReference type="EMBL" id="JASNWA010000008">
    <property type="protein sequence ID" value="KAK3170822.1"/>
    <property type="molecule type" value="Genomic_DNA"/>
</dbReference>
<name>A0AAD9Z624_9LECA</name>
<evidence type="ECO:0000313" key="2">
    <source>
        <dbReference type="Proteomes" id="UP001276659"/>
    </source>
</evidence>